<proteinExistence type="predicted"/>
<reference evidence="1" key="1">
    <citation type="submission" date="2020-10" db="EMBL/GenBank/DDBJ databases">
        <title>Connecting structure to function with the recovery of over 1000 high-quality activated sludge metagenome-assembled genomes encoding full-length rRNA genes using long-read sequencing.</title>
        <authorList>
            <person name="Singleton C.M."/>
            <person name="Petriglieri F."/>
            <person name="Kristensen J.M."/>
            <person name="Kirkegaard R.H."/>
            <person name="Michaelsen T.Y."/>
            <person name="Andersen M.H."/>
            <person name="Karst S.M."/>
            <person name="Dueholm M.S."/>
            <person name="Nielsen P.H."/>
            <person name="Albertsen M."/>
        </authorList>
    </citation>
    <scope>NUCLEOTIDE SEQUENCE</scope>
    <source>
        <strain evidence="1">Bjer_18-Q3-R1-45_BAT3C.347</strain>
    </source>
</reference>
<evidence type="ECO:0000313" key="2">
    <source>
        <dbReference type="Proteomes" id="UP000807785"/>
    </source>
</evidence>
<gene>
    <name evidence="1" type="ORF">IPH26_11205</name>
</gene>
<dbReference type="Proteomes" id="UP000807785">
    <property type="component" value="Unassembled WGS sequence"/>
</dbReference>
<protein>
    <recommendedName>
        <fullName evidence="3">ACT domain-containing protein</fullName>
    </recommendedName>
</protein>
<name>A0A9D7E3M5_9PROT</name>
<dbReference type="EMBL" id="JADJEV010000003">
    <property type="protein sequence ID" value="MBK6973474.1"/>
    <property type="molecule type" value="Genomic_DNA"/>
</dbReference>
<evidence type="ECO:0008006" key="3">
    <source>
        <dbReference type="Google" id="ProtNLM"/>
    </source>
</evidence>
<evidence type="ECO:0000313" key="1">
    <source>
        <dbReference type="EMBL" id="MBK6973474.1"/>
    </source>
</evidence>
<dbReference type="AlphaFoldDB" id="A0A9D7E3M5"/>
<sequence>MPDTVRKVEYFSLQISDKPGEAFKVLSTLVSAGINLLACTGTQRGRRARIDVVPDDTRKFKAAAKKAGLPFQPEKSGFLIQGDDRAGALVENLKKLVDGGVNVSGIDGVTAGEARFGAILWLESADVRKAGKLLGAK</sequence>
<organism evidence="1 2">
    <name type="scientific">Candidatus Methylophosphatis roskildensis</name>
    <dbReference type="NCBI Taxonomy" id="2899263"/>
    <lineage>
        <taxon>Bacteria</taxon>
        <taxon>Pseudomonadati</taxon>
        <taxon>Pseudomonadota</taxon>
        <taxon>Betaproteobacteria</taxon>
        <taxon>Nitrosomonadales</taxon>
        <taxon>Sterolibacteriaceae</taxon>
        <taxon>Candidatus Methylophosphatis</taxon>
    </lineage>
</organism>
<accession>A0A9D7E3M5</accession>
<comment type="caution">
    <text evidence="1">The sequence shown here is derived from an EMBL/GenBank/DDBJ whole genome shotgun (WGS) entry which is preliminary data.</text>
</comment>
<dbReference type="Gene3D" id="3.30.2130.10">
    <property type="entry name" value="VC0802-like"/>
    <property type="match status" value="1"/>
</dbReference>